<dbReference type="Gene3D" id="3.40.390.10">
    <property type="entry name" value="Collagenase (Catalytic Domain)"/>
    <property type="match status" value="2"/>
</dbReference>
<dbReference type="SUPFAM" id="SSF55486">
    <property type="entry name" value="Metalloproteases ('zincins'), catalytic domain"/>
    <property type="match status" value="1"/>
</dbReference>
<dbReference type="GO" id="GO:0016485">
    <property type="term" value="P:protein processing"/>
    <property type="evidence" value="ECO:0007669"/>
    <property type="project" value="TreeGrafter"/>
</dbReference>
<dbReference type="EMBL" id="JARK01001391">
    <property type="protein sequence ID" value="EYC10562.1"/>
    <property type="molecule type" value="Genomic_DNA"/>
</dbReference>
<gene>
    <name evidence="3" type="primary">Acey_s0055.g2627</name>
    <name evidence="3" type="ORF">Y032_0055g2627</name>
</gene>
<comment type="caution">
    <text evidence="3">The sequence shown here is derived from an EMBL/GenBank/DDBJ whole genome shotgun (WGS) entry which is preliminary data.</text>
</comment>
<keyword evidence="4" id="KW-1185">Reference proteome</keyword>
<dbReference type="STRING" id="53326.A0A016U6W8"/>
<dbReference type="InterPro" id="IPR018497">
    <property type="entry name" value="Peptidase_M13_C"/>
</dbReference>
<protein>
    <recommendedName>
        <fullName evidence="2">Peptidase M13 C-terminal domain-containing protein</fullName>
    </recommendedName>
</protein>
<dbReference type="OrthoDB" id="5873741at2759"/>
<accession>A0A016U6W8</accession>
<name>A0A016U6W8_9BILA</name>
<dbReference type="Proteomes" id="UP000024635">
    <property type="component" value="Unassembled WGS sequence"/>
</dbReference>
<dbReference type="Pfam" id="PF01431">
    <property type="entry name" value="Peptidase_M13"/>
    <property type="match status" value="1"/>
</dbReference>
<evidence type="ECO:0000259" key="2">
    <source>
        <dbReference type="Pfam" id="PF01431"/>
    </source>
</evidence>
<dbReference type="PANTHER" id="PTHR11733">
    <property type="entry name" value="ZINC METALLOPROTEASE FAMILY M13 NEPRILYSIN-RELATED"/>
    <property type="match status" value="1"/>
</dbReference>
<dbReference type="PROSITE" id="PS51885">
    <property type="entry name" value="NEPRILYSIN"/>
    <property type="match status" value="1"/>
</dbReference>
<evidence type="ECO:0000313" key="4">
    <source>
        <dbReference type="Proteomes" id="UP000024635"/>
    </source>
</evidence>
<dbReference type="AlphaFoldDB" id="A0A016U6W8"/>
<dbReference type="PANTHER" id="PTHR11733:SF167">
    <property type="entry name" value="FI17812P1-RELATED"/>
    <property type="match status" value="1"/>
</dbReference>
<comment type="similarity">
    <text evidence="1">Belongs to the peptidase M13 family.</text>
</comment>
<dbReference type="GO" id="GO:0005886">
    <property type="term" value="C:plasma membrane"/>
    <property type="evidence" value="ECO:0007669"/>
    <property type="project" value="TreeGrafter"/>
</dbReference>
<dbReference type="InterPro" id="IPR000718">
    <property type="entry name" value="Peptidase_M13"/>
</dbReference>
<reference evidence="4" key="1">
    <citation type="journal article" date="2015" name="Nat. Genet.">
        <title>The genome and transcriptome of the zoonotic hookworm Ancylostoma ceylanicum identify infection-specific gene families.</title>
        <authorList>
            <person name="Schwarz E.M."/>
            <person name="Hu Y."/>
            <person name="Antoshechkin I."/>
            <person name="Miller M.M."/>
            <person name="Sternberg P.W."/>
            <person name="Aroian R.V."/>
        </authorList>
    </citation>
    <scope>NUCLEOTIDE SEQUENCE</scope>
    <source>
        <strain evidence="4">HY135</strain>
    </source>
</reference>
<dbReference type="GO" id="GO:0004222">
    <property type="term" value="F:metalloendopeptidase activity"/>
    <property type="evidence" value="ECO:0007669"/>
    <property type="project" value="InterPro"/>
</dbReference>
<feature type="domain" description="Peptidase M13 C-terminal" evidence="2">
    <location>
        <begin position="149"/>
        <end position="211"/>
    </location>
</feature>
<sequence>MESVAFVAKDDQCSADLLLGNDTISQFADKVSIDYKVREITFDQEIIPIVTLGDPNSCEFSAPVYLLSHTTLKPYTDNVVMGSIRTSFPNKWEFLAQDDPMVSLPYGIAIGKEYDENGHLKKWLEKEFQERFRTRADCFEKQYNTTDVLWYKNGMLHCTRTSLKGMKQMIALDTHSLESLRVNNVLANIPEFSETFNCAPGTRMNPEKRCSMERGCPVPVFPQRPTGGACRSQASQYVHGFRHWTDPNKVTISENRQIQVLYKKIERRQTARAEGEGQEGKSKEKTGQTVQKFNALGILCCLTYSTVCIVVVAAV</sequence>
<evidence type="ECO:0000313" key="3">
    <source>
        <dbReference type="EMBL" id="EYC10562.1"/>
    </source>
</evidence>
<evidence type="ECO:0000256" key="1">
    <source>
        <dbReference type="ARBA" id="ARBA00007357"/>
    </source>
</evidence>
<organism evidence="3 4">
    <name type="scientific">Ancylostoma ceylanicum</name>
    <dbReference type="NCBI Taxonomy" id="53326"/>
    <lineage>
        <taxon>Eukaryota</taxon>
        <taxon>Metazoa</taxon>
        <taxon>Ecdysozoa</taxon>
        <taxon>Nematoda</taxon>
        <taxon>Chromadorea</taxon>
        <taxon>Rhabditida</taxon>
        <taxon>Rhabditina</taxon>
        <taxon>Rhabditomorpha</taxon>
        <taxon>Strongyloidea</taxon>
        <taxon>Ancylostomatidae</taxon>
        <taxon>Ancylostomatinae</taxon>
        <taxon>Ancylostoma</taxon>
    </lineage>
</organism>
<proteinExistence type="inferred from homology"/>
<dbReference type="InterPro" id="IPR024079">
    <property type="entry name" value="MetalloPept_cat_dom_sf"/>
</dbReference>